<dbReference type="Proteomes" id="UP000016605">
    <property type="component" value="Unassembled WGS sequence"/>
</dbReference>
<evidence type="ECO:0000313" key="4">
    <source>
        <dbReference type="Proteomes" id="UP000016605"/>
    </source>
</evidence>
<gene>
    <name evidence="3" type="ORF">N136_03097</name>
</gene>
<keyword evidence="1" id="KW-0472">Membrane</keyword>
<feature type="chain" id="PRO_5039206176" description="Type VII secretion integral membrane protein EccD" evidence="2">
    <location>
        <begin position="25"/>
        <end position="134"/>
    </location>
</feature>
<feature type="transmembrane region" description="Helical" evidence="1">
    <location>
        <begin position="54"/>
        <end position="74"/>
    </location>
</feature>
<reference evidence="3 4" key="1">
    <citation type="submission" date="2013-08" db="EMBL/GenBank/DDBJ databases">
        <authorList>
            <person name="Weinstock G."/>
            <person name="Sodergren E."/>
            <person name="Wylie T."/>
            <person name="Fulton L."/>
            <person name="Fulton R."/>
            <person name="Fronick C."/>
            <person name="O'Laughlin M."/>
            <person name="Godfrey J."/>
            <person name="Miner T."/>
            <person name="Herter B."/>
            <person name="Appelbaum E."/>
            <person name="Cordes M."/>
            <person name="Lek S."/>
            <person name="Wollam A."/>
            <person name="Pepin K.H."/>
            <person name="Palsikar V.B."/>
            <person name="Mitreva M."/>
            <person name="Wilson R.K."/>
        </authorList>
    </citation>
    <scope>NUCLEOTIDE SEQUENCE [LARGE SCALE GENOMIC DNA]</scope>
    <source>
        <strain evidence="3 4">ATCC 14665</strain>
    </source>
</reference>
<name>U2RP00_LEIAQ</name>
<dbReference type="AlphaFoldDB" id="U2RP00"/>
<accession>U2RP00</accession>
<keyword evidence="1" id="KW-0812">Transmembrane</keyword>
<comment type="caution">
    <text evidence="3">The sequence shown here is derived from an EMBL/GenBank/DDBJ whole genome shotgun (WGS) entry which is preliminary data.</text>
</comment>
<feature type="non-terminal residue" evidence="3">
    <location>
        <position position="1"/>
    </location>
</feature>
<organism evidence="3 4">
    <name type="scientific">Leifsonia aquatica ATCC 14665</name>
    <dbReference type="NCBI Taxonomy" id="1358026"/>
    <lineage>
        <taxon>Bacteria</taxon>
        <taxon>Bacillati</taxon>
        <taxon>Actinomycetota</taxon>
        <taxon>Actinomycetes</taxon>
        <taxon>Micrococcales</taxon>
        <taxon>Microbacteriaceae</taxon>
        <taxon>Leifsonia</taxon>
    </lineage>
</organism>
<proteinExistence type="predicted"/>
<evidence type="ECO:0008006" key="5">
    <source>
        <dbReference type="Google" id="ProtNLM"/>
    </source>
</evidence>
<dbReference type="PATRIC" id="fig|1358026.3.peg.2622"/>
<keyword evidence="2" id="KW-0732">Signal</keyword>
<keyword evidence="1" id="KW-1133">Transmembrane helix</keyword>
<feature type="transmembrane region" description="Helical" evidence="1">
    <location>
        <begin position="28"/>
        <end position="45"/>
    </location>
</feature>
<evidence type="ECO:0000256" key="2">
    <source>
        <dbReference type="SAM" id="SignalP"/>
    </source>
</evidence>
<dbReference type="EMBL" id="AWVQ01000428">
    <property type="protein sequence ID" value="ERK70561.1"/>
    <property type="molecule type" value="Genomic_DNA"/>
</dbReference>
<dbReference type="HOGENOM" id="CLU_1900647_0_0_11"/>
<evidence type="ECO:0000313" key="3">
    <source>
        <dbReference type="EMBL" id="ERK70561.1"/>
    </source>
</evidence>
<feature type="transmembrane region" description="Helical" evidence="1">
    <location>
        <begin position="80"/>
        <end position="100"/>
    </location>
</feature>
<evidence type="ECO:0000256" key="1">
    <source>
        <dbReference type="SAM" id="Phobius"/>
    </source>
</evidence>
<protein>
    <recommendedName>
        <fullName evidence="5">Type VII secretion integral membrane protein EccD</fullName>
    </recommendedName>
</protein>
<sequence length="134" mass="13377">GHRALVALRLALGLSVLASTPVVAGATPLGAVLCALAFLGLMFPARQSYSRSNVLTLMALGTAGIDATGLTVAVAQPALIPALLAVLGGVTVITIVVTLLDPRVRVRLGRLADTAEVVVLALLLPIGVIAAGLA</sequence>
<feature type="signal peptide" evidence="2">
    <location>
        <begin position="1"/>
        <end position="24"/>
    </location>
</feature>